<comment type="caution">
    <text evidence="1">The sequence shown here is derived from an EMBL/GenBank/DDBJ whole genome shotgun (WGS) entry which is preliminary data.</text>
</comment>
<protein>
    <submittedName>
        <fullName evidence="1">Uncharacterized protein</fullName>
    </submittedName>
</protein>
<evidence type="ECO:0000313" key="1">
    <source>
        <dbReference type="EMBL" id="HAB4051761.1"/>
    </source>
</evidence>
<name>A0A6Y1UHQ8_SALDZ</name>
<dbReference type="AlphaFoldDB" id="A0A6Y1UHQ8"/>
<organism evidence="1">
    <name type="scientific">Salmonella diarizonae</name>
    <dbReference type="NCBI Taxonomy" id="59204"/>
    <lineage>
        <taxon>Bacteria</taxon>
        <taxon>Pseudomonadati</taxon>
        <taxon>Pseudomonadota</taxon>
        <taxon>Gammaproteobacteria</taxon>
        <taxon>Enterobacterales</taxon>
        <taxon>Enterobacteriaceae</taxon>
        <taxon>Salmonella</taxon>
    </lineage>
</organism>
<reference evidence="1" key="1">
    <citation type="journal article" date="2018" name="Genome Biol.">
        <title>SKESA: strategic k-mer extension for scrupulous assemblies.</title>
        <authorList>
            <person name="Souvorov A."/>
            <person name="Agarwala R."/>
            <person name="Lipman D.J."/>
        </authorList>
    </citation>
    <scope>NUCLEOTIDE SEQUENCE</scope>
    <source>
        <strain evidence="1">Salmonella enterica</strain>
    </source>
</reference>
<reference evidence="1" key="2">
    <citation type="submission" date="2019-10" db="EMBL/GenBank/DDBJ databases">
        <authorList>
            <consortium name="NCBI Pathogen Detection Project"/>
        </authorList>
    </citation>
    <scope>NUCLEOTIDE SEQUENCE</scope>
    <source>
        <strain evidence="1">Salmonella enterica</strain>
    </source>
</reference>
<accession>A0A6Y1UHQ8</accession>
<proteinExistence type="predicted"/>
<sequence>MHNFAKLQKSAKLHKNAILIYMQSISIFMQRNTIFWGQAQHKAQHRNKKCCATDFKGFFKRNKRNMTASEEAQHNPPLPPLGGRGLLRPSRCGFYSHSALMQCSVKIANFCRNDAGGKTEVPVVTQTGGSNQLSKIFHSKK</sequence>
<dbReference type="EMBL" id="DAAGPR010000058">
    <property type="protein sequence ID" value="HAB4051761.1"/>
    <property type="molecule type" value="Genomic_DNA"/>
</dbReference>
<gene>
    <name evidence="1" type="ORF">GBY29_18535</name>
</gene>